<dbReference type="PANTHER" id="PTHR48449:SF1">
    <property type="entry name" value="DUF1985 DOMAIN-CONTAINING PROTEIN"/>
    <property type="match status" value="1"/>
</dbReference>
<sequence>MEFEFRIPKSARLRAHISQRSNLKYVKNVMDQFDERHQEDFRNSSLEYLADIPDIQFSAQLIQQLVFRTIRTDKLYELWFSVQGHLMRFGLQEYALAIGLRCSAFPEGAKFDRLLERRRLKERYFKSNDKISLAQLQSTMARSLSVLGAFGGWGTFCRLHVYTTLQPTDAEAQQPNFSTLVPYDEPPVSILDDIARIVVASQFNPSGGDGRDGGHVAREDSEEEASKGGRNSEDSEDTGESNGEGSSASEDTRGGARGASSSPRPPRDPFLERRSTTQVRAVGTFAPGLTRGDVEELFLDPRILFEMRLRTVKLEIQQHVTSECTSLREFLATLAARAGPTTTEPATRVDMEVGFPGSLPEDAAHIAPSQDDLNLPVSAASEEVQNAGVTKPSNDAGDDDEEADGCDTTDGDGVVTELPAPGPVPEARARVPTMRRRSAQLRRPTIATKTPYTGERAKRTKK</sequence>
<dbReference type="Proteomes" id="UP000594638">
    <property type="component" value="Unassembled WGS sequence"/>
</dbReference>
<proteinExistence type="predicted"/>
<feature type="compositionally biased region" description="Basic and acidic residues" evidence="1">
    <location>
        <begin position="265"/>
        <end position="275"/>
    </location>
</feature>
<comment type="caution">
    <text evidence="3">The sequence shown here is derived from an EMBL/GenBank/DDBJ whole genome shotgun (WGS) entry which is preliminary data.</text>
</comment>
<organism evidence="3 4">
    <name type="scientific">Olea europaea subsp. europaea</name>
    <dbReference type="NCBI Taxonomy" id="158383"/>
    <lineage>
        <taxon>Eukaryota</taxon>
        <taxon>Viridiplantae</taxon>
        <taxon>Streptophyta</taxon>
        <taxon>Embryophyta</taxon>
        <taxon>Tracheophyta</taxon>
        <taxon>Spermatophyta</taxon>
        <taxon>Magnoliopsida</taxon>
        <taxon>eudicotyledons</taxon>
        <taxon>Gunneridae</taxon>
        <taxon>Pentapetalae</taxon>
        <taxon>asterids</taxon>
        <taxon>lamiids</taxon>
        <taxon>Lamiales</taxon>
        <taxon>Oleaceae</taxon>
        <taxon>Oleeae</taxon>
        <taxon>Olea</taxon>
    </lineage>
</organism>
<feature type="compositionally biased region" description="Basic and acidic residues" evidence="1">
    <location>
        <begin position="209"/>
        <end position="233"/>
    </location>
</feature>
<feature type="domain" description="DUF1985" evidence="2">
    <location>
        <begin position="68"/>
        <end position="140"/>
    </location>
</feature>
<dbReference type="PANTHER" id="PTHR48449">
    <property type="entry name" value="DUF1985 DOMAIN-CONTAINING PROTEIN"/>
    <property type="match status" value="1"/>
</dbReference>
<evidence type="ECO:0000313" key="3">
    <source>
        <dbReference type="EMBL" id="CAA3027573.1"/>
    </source>
</evidence>
<evidence type="ECO:0000256" key="1">
    <source>
        <dbReference type="SAM" id="MobiDB-lite"/>
    </source>
</evidence>
<feature type="region of interest" description="Disordered" evidence="1">
    <location>
        <begin position="383"/>
        <end position="462"/>
    </location>
</feature>
<gene>
    <name evidence="3" type="ORF">OLEA9_A069771</name>
</gene>
<feature type="compositionally biased region" description="Low complexity" evidence="1">
    <location>
        <begin position="240"/>
        <end position="249"/>
    </location>
</feature>
<feature type="compositionally biased region" description="Polar residues" evidence="1">
    <location>
        <begin position="383"/>
        <end position="393"/>
    </location>
</feature>
<dbReference type="Gramene" id="OE9A069771T1">
    <property type="protein sequence ID" value="OE9A069771C1"/>
    <property type="gene ID" value="OE9A069771"/>
</dbReference>
<dbReference type="Pfam" id="PF09331">
    <property type="entry name" value="DUF1985"/>
    <property type="match status" value="1"/>
</dbReference>
<accession>A0A8S0V7T2</accession>
<dbReference type="EMBL" id="CACTIH010009210">
    <property type="protein sequence ID" value="CAA3027573.1"/>
    <property type="molecule type" value="Genomic_DNA"/>
</dbReference>
<dbReference type="AlphaFoldDB" id="A0A8S0V7T2"/>
<keyword evidence="4" id="KW-1185">Reference proteome</keyword>
<feature type="compositionally biased region" description="Acidic residues" evidence="1">
    <location>
        <begin position="396"/>
        <end position="410"/>
    </location>
</feature>
<evidence type="ECO:0000313" key="4">
    <source>
        <dbReference type="Proteomes" id="UP000594638"/>
    </source>
</evidence>
<dbReference type="InterPro" id="IPR015410">
    <property type="entry name" value="DUF1985"/>
</dbReference>
<reference evidence="3 4" key="1">
    <citation type="submission" date="2019-12" db="EMBL/GenBank/DDBJ databases">
        <authorList>
            <person name="Alioto T."/>
            <person name="Alioto T."/>
            <person name="Gomez Garrido J."/>
        </authorList>
    </citation>
    <scope>NUCLEOTIDE SEQUENCE [LARGE SCALE GENOMIC DNA]</scope>
</reference>
<name>A0A8S0V7T2_OLEEU</name>
<protein>
    <recommendedName>
        <fullName evidence="2">DUF1985 domain-containing protein</fullName>
    </recommendedName>
</protein>
<evidence type="ECO:0000259" key="2">
    <source>
        <dbReference type="Pfam" id="PF09331"/>
    </source>
</evidence>
<feature type="region of interest" description="Disordered" evidence="1">
    <location>
        <begin position="202"/>
        <end position="277"/>
    </location>
</feature>